<evidence type="ECO:0000256" key="1">
    <source>
        <dbReference type="SAM" id="MobiDB-lite"/>
    </source>
</evidence>
<gene>
    <name evidence="2" type="ORF">Taro_002253</name>
</gene>
<dbReference type="AlphaFoldDB" id="A0A843TFY5"/>
<dbReference type="Proteomes" id="UP000652761">
    <property type="component" value="Unassembled WGS sequence"/>
</dbReference>
<proteinExistence type="predicted"/>
<reference evidence="2" key="1">
    <citation type="submission" date="2017-07" db="EMBL/GenBank/DDBJ databases">
        <title>Taro Niue Genome Assembly and Annotation.</title>
        <authorList>
            <person name="Atibalentja N."/>
            <person name="Keating K."/>
            <person name="Fields C.J."/>
        </authorList>
    </citation>
    <scope>NUCLEOTIDE SEQUENCE</scope>
    <source>
        <strain evidence="2">Niue_2</strain>
        <tissue evidence="2">Leaf</tissue>
    </source>
</reference>
<evidence type="ECO:0000313" key="3">
    <source>
        <dbReference type="Proteomes" id="UP000652761"/>
    </source>
</evidence>
<sequence length="103" mass="11645">MRHKDPGLKPGRPSSSPSLAFFLSPSFPLALSEFRRCWGCLPRVEAAVLRRVSLRSCRGRVRAVRCEEETFQPTRRPQRVSLLSSGRARVGRRRRGGSRGPRS</sequence>
<dbReference type="EMBL" id="NMUH01000051">
    <property type="protein sequence ID" value="MQL69945.1"/>
    <property type="molecule type" value="Genomic_DNA"/>
</dbReference>
<name>A0A843TFY5_COLES</name>
<feature type="compositionally biased region" description="Basic residues" evidence="1">
    <location>
        <begin position="89"/>
        <end position="103"/>
    </location>
</feature>
<keyword evidence="3" id="KW-1185">Reference proteome</keyword>
<organism evidence="2 3">
    <name type="scientific">Colocasia esculenta</name>
    <name type="common">Wild taro</name>
    <name type="synonym">Arum esculentum</name>
    <dbReference type="NCBI Taxonomy" id="4460"/>
    <lineage>
        <taxon>Eukaryota</taxon>
        <taxon>Viridiplantae</taxon>
        <taxon>Streptophyta</taxon>
        <taxon>Embryophyta</taxon>
        <taxon>Tracheophyta</taxon>
        <taxon>Spermatophyta</taxon>
        <taxon>Magnoliopsida</taxon>
        <taxon>Liliopsida</taxon>
        <taxon>Araceae</taxon>
        <taxon>Aroideae</taxon>
        <taxon>Colocasieae</taxon>
        <taxon>Colocasia</taxon>
    </lineage>
</organism>
<accession>A0A843TFY5</accession>
<comment type="caution">
    <text evidence="2">The sequence shown here is derived from an EMBL/GenBank/DDBJ whole genome shotgun (WGS) entry which is preliminary data.</text>
</comment>
<evidence type="ECO:0000313" key="2">
    <source>
        <dbReference type="EMBL" id="MQL69945.1"/>
    </source>
</evidence>
<protein>
    <submittedName>
        <fullName evidence="2">Uncharacterized protein</fullName>
    </submittedName>
</protein>
<feature type="region of interest" description="Disordered" evidence="1">
    <location>
        <begin position="75"/>
        <end position="103"/>
    </location>
</feature>